<dbReference type="NCBIfam" id="TIGR00159">
    <property type="entry name" value="diadenylate cyclase CdaA"/>
    <property type="match status" value="1"/>
</dbReference>
<keyword evidence="2 10" id="KW-1003">Cell membrane</keyword>
<evidence type="ECO:0000256" key="4">
    <source>
        <dbReference type="ARBA" id="ARBA00022692"/>
    </source>
</evidence>
<feature type="domain" description="DAC" evidence="11">
    <location>
        <begin position="96"/>
        <end position="262"/>
    </location>
</feature>
<evidence type="ECO:0000256" key="7">
    <source>
        <dbReference type="ARBA" id="ARBA00022840"/>
    </source>
</evidence>
<dbReference type="Gene3D" id="3.40.1700.10">
    <property type="entry name" value="DNA integrity scanning protein, DisA, N-terminal domain"/>
    <property type="match status" value="1"/>
</dbReference>
<dbReference type="Proteomes" id="UP001652442">
    <property type="component" value="Unassembled WGS sequence"/>
</dbReference>
<keyword evidence="13" id="KW-1185">Reference proteome</keyword>
<dbReference type="InterPro" id="IPR045585">
    <property type="entry name" value="CdaA_N"/>
</dbReference>
<protein>
    <recommendedName>
        <fullName evidence="10">Diadenylate cyclase</fullName>
        <shortName evidence="10">DAC</shortName>
        <ecNumber evidence="10">2.7.7.85</ecNumber>
    </recommendedName>
    <alternativeName>
        <fullName evidence="10">Cyclic-di-AMP synthase</fullName>
        <shortName evidence="10">c-di-AMP synthase</shortName>
    </alternativeName>
</protein>
<dbReference type="PANTHER" id="PTHR34185:SF1">
    <property type="entry name" value="DIADENYLATE CYCLASE"/>
    <property type="match status" value="1"/>
</dbReference>
<evidence type="ECO:0000256" key="9">
    <source>
        <dbReference type="ARBA" id="ARBA00023136"/>
    </source>
</evidence>
<feature type="transmembrane region" description="Helical" evidence="10">
    <location>
        <begin position="53"/>
        <end position="71"/>
    </location>
</feature>
<keyword evidence="5 10" id="KW-0548">Nucleotidyltransferase</keyword>
<organism evidence="12 13">
    <name type="scientific">Brotonthovivens ammoniilytica</name>
    <dbReference type="NCBI Taxonomy" id="2981725"/>
    <lineage>
        <taxon>Bacteria</taxon>
        <taxon>Bacillati</taxon>
        <taxon>Bacillota</taxon>
        <taxon>Clostridia</taxon>
        <taxon>Lachnospirales</taxon>
        <taxon>Lachnospiraceae</taxon>
        <taxon>Brotonthovivens</taxon>
    </lineage>
</organism>
<dbReference type="HAMAP" id="MF_01499">
    <property type="entry name" value="DacA"/>
    <property type="match status" value="1"/>
</dbReference>
<dbReference type="Pfam" id="PF19293">
    <property type="entry name" value="CdaA_N"/>
    <property type="match status" value="1"/>
</dbReference>
<comment type="function">
    <text evidence="10">Catalyzes the condensation of 2 ATP molecules into cyclic di-AMP (c-di-AMP), a second messenger used to regulate differing processes in different bacteria.</text>
</comment>
<keyword evidence="8 10" id="KW-1133">Transmembrane helix</keyword>
<dbReference type="PANTHER" id="PTHR34185">
    <property type="entry name" value="DIADENYLATE CYCLASE"/>
    <property type="match status" value="1"/>
</dbReference>
<dbReference type="InterPro" id="IPR003390">
    <property type="entry name" value="DNA_integrity_scan_DisA_N"/>
</dbReference>
<comment type="similarity">
    <text evidence="10">Belongs to the adenylate cyclase family. DacA/CdaA subfamily.</text>
</comment>
<dbReference type="PROSITE" id="PS51794">
    <property type="entry name" value="DAC"/>
    <property type="match status" value="1"/>
</dbReference>
<proteinExistence type="inferred from homology"/>
<keyword evidence="9 10" id="KW-0472">Membrane</keyword>
<comment type="caution">
    <text evidence="10">Lacks conserved residue(s) required for the propagation of feature annotation.</text>
</comment>
<evidence type="ECO:0000256" key="3">
    <source>
        <dbReference type="ARBA" id="ARBA00022679"/>
    </source>
</evidence>
<dbReference type="EC" id="2.7.7.85" evidence="10"/>
<dbReference type="RefSeq" id="WP_158425397.1">
    <property type="nucleotide sequence ID" value="NZ_JAOQJQ010000004.1"/>
</dbReference>
<evidence type="ECO:0000256" key="6">
    <source>
        <dbReference type="ARBA" id="ARBA00022741"/>
    </source>
</evidence>
<dbReference type="GO" id="GO:0106408">
    <property type="term" value="F:diadenylate cyclase activity"/>
    <property type="evidence" value="ECO:0007669"/>
    <property type="project" value="UniProtKB-EC"/>
</dbReference>
<keyword evidence="4 10" id="KW-0812">Transmembrane</keyword>
<evidence type="ECO:0000256" key="10">
    <source>
        <dbReference type="HAMAP-Rule" id="MF_01499"/>
    </source>
</evidence>
<evidence type="ECO:0000259" key="11">
    <source>
        <dbReference type="PROSITE" id="PS51794"/>
    </source>
</evidence>
<name>A0ABT2TMF8_9FIRM</name>
<comment type="caution">
    <text evidence="12">The sequence shown here is derived from an EMBL/GenBank/DDBJ whole genome shotgun (WGS) entry which is preliminary data.</text>
</comment>
<feature type="transmembrane region" description="Helical" evidence="10">
    <location>
        <begin position="77"/>
        <end position="95"/>
    </location>
</feature>
<dbReference type="Pfam" id="PF02457">
    <property type="entry name" value="DAC"/>
    <property type="match status" value="1"/>
</dbReference>
<keyword evidence="3 10" id="KW-0808">Transferase</keyword>
<dbReference type="InterPro" id="IPR050338">
    <property type="entry name" value="DisA"/>
</dbReference>
<keyword evidence="6 10" id="KW-0547">Nucleotide-binding</keyword>
<feature type="transmembrane region" description="Helical" evidence="10">
    <location>
        <begin position="29"/>
        <end position="46"/>
    </location>
</feature>
<dbReference type="InterPro" id="IPR014046">
    <property type="entry name" value="C-di-AMP_synthase"/>
</dbReference>
<dbReference type="InterPro" id="IPR036888">
    <property type="entry name" value="DNA_integrity_DisA_N_sf"/>
</dbReference>
<keyword evidence="7 10" id="KW-0067">ATP-binding</keyword>
<evidence type="ECO:0000256" key="5">
    <source>
        <dbReference type="ARBA" id="ARBA00022695"/>
    </source>
</evidence>
<gene>
    <name evidence="12" type="primary">cdaA</name>
    <name evidence="10" type="synonym">dacA</name>
    <name evidence="12" type="ORF">OCV88_10125</name>
</gene>
<dbReference type="EMBL" id="JAOQJQ010000004">
    <property type="protein sequence ID" value="MCU6762689.1"/>
    <property type="molecule type" value="Genomic_DNA"/>
</dbReference>
<sequence>MRELIAPIYALTDRYLYWFNMPHVSKTDVVEIIIIAFLLYHFLVWVKNTRAWVLFKGILVILIFLLIAAIFQMNTILWLASKLFSIAAIALVVIFQPELRHALEQLGRKNIFASIFNLNFQKEERDEFNEKTTNEIVKASFEMGKVKTGALIVIERGTPLNEFIRTGIELDSLVSSQLLINIFEHNTPLHDGAIIVRGNRVVSATCYLPLSDNMRLSKDLGTRHRAAVGVSEVSDSLTIIVSEETGYVSLAVEGVLHRNVDAEFLKEKLNHMAASGVNEGTIVGKLKRRLNDAAKDSKNHN</sequence>
<evidence type="ECO:0000313" key="12">
    <source>
        <dbReference type="EMBL" id="MCU6762689.1"/>
    </source>
</evidence>
<comment type="catalytic activity">
    <reaction evidence="1 10">
        <text>2 ATP = 3',3'-c-di-AMP + 2 diphosphate</text>
        <dbReference type="Rhea" id="RHEA:35655"/>
        <dbReference type="ChEBI" id="CHEBI:30616"/>
        <dbReference type="ChEBI" id="CHEBI:33019"/>
        <dbReference type="ChEBI" id="CHEBI:71500"/>
        <dbReference type="EC" id="2.7.7.85"/>
    </reaction>
</comment>
<dbReference type="SUPFAM" id="SSF143597">
    <property type="entry name" value="YojJ-like"/>
    <property type="match status" value="1"/>
</dbReference>
<comment type="subunit">
    <text evidence="10">Probably a homodimer.</text>
</comment>
<dbReference type="PIRSF" id="PIRSF004793">
    <property type="entry name" value="UCP004793"/>
    <property type="match status" value="1"/>
</dbReference>
<dbReference type="InterPro" id="IPR034701">
    <property type="entry name" value="CdaA"/>
</dbReference>
<evidence type="ECO:0000313" key="13">
    <source>
        <dbReference type="Proteomes" id="UP001652442"/>
    </source>
</evidence>
<evidence type="ECO:0000256" key="8">
    <source>
        <dbReference type="ARBA" id="ARBA00022989"/>
    </source>
</evidence>
<reference evidence="12 13" key="1">
    <citation type="journal article" date="2021" name="ISME Commun">
        <title>Automated analysis of genomic sequences facilitates high-throughput and comprehensive description of bacteria.</title>
        <authorList>
            <person name="Hitch T.C.A."/>
        </authorList>
    </citation>
    <scope>NUCLEOTIDE SEQUENCE [LARGE SCALE GENOMIC DNA]</scope>
    <source>
        <strain evidence="12 13">Sanger_109</strain>
    </source>
</reference>
<evidence type="ECO:0000256" key="1">
    <source>
        <dbReference type="ARBA" id="ARBA00000877"/>
    </source>
</evidence>
<evidence type="ECO:0000256" key="2">
    <source>
        <dbReference type="ARBA" id="ARBA00022475"/>
    </source>
</evidence>
<accession>A0ABT2TMF8</accession>